<dbReference type="EMBL" id="JAPFFF010000001">
    <property type="protein sequence ID" value="KAK8899240.1"/>
    <property type="molecule type" value="Genomic_DNA"/>
</dbReference>
<reference evidence="2 3" key="1">
    <citation type="submission" date="2024-04" db="EMBL/GenBank/DDBJ databases">
        <title>Tritrichomonas musculus Genome.</title>
        <authorList>
            <person name="Alves-Ferreira E."/>
            <person name="Grigg M."/>
            <person name="Lorenzi H."/>
            <person name="Galac M."/>
        </authorList>
    </citation>
    <scope>NUCLEOTIDE SEQUENCE [LARGE SCALE GENOMIC DNA]</scope>
    <source>
        <strain evidence="2 3">EAF2021</strain>
    </source>
</reference>
<accession>A0ABR2LAD3</accession>
<evidence type="ECO:0000256" key="1">
    <source>
        <dbReference type="SAM" id="MobiDB-lite"/>
    </source>
</evidence>
<organism evidence="2 3">
    <name type="scientific">Tritrichomonas musculus</name>
    <dbReference type="NCBI Taxonomy" id="1915356"/>
    <lineage>
        <taxon>Eukaryota</taxon>
        <taxon>Metamonada</taxon>
        <taxon>Parabasalia</taxon>
        <taxon>Tritrichomonadida</taxon>
        <taxon>Tritrichomonadidae</taxon>
        <taxon>Tritrichomonas</taxon>
    </lineage>
</organism>
<dbReference type="Proteomes" id="UP001470230">
    <property type="component" value="Unassembled WGS sequence"/>
</dbReference>
<evidence type="ECO:0000313" key="2">
    <source>
        <dbReference type="EMBL" id="KAK8899240.1"/>
    </source>
</evidence>
<name>A0ABR2LAD3_9EUKA</name>
<comment type="caution">
    <text evidence="2">The sequence shown here is derived from an EMBL/GenBank/DDBJ whole genome shotgun (WGS) entry which is preliminary data.</text>
</comment>
<evidence type="ECO:0000313" key="3">
    <source>
        <dbReference type="Proteomes" id="UP001470230"/>
    </source>
</evidence>
<sequence>MDTRMIVAAGGSGGAAKAEGAPGRDQNRRYRNCEGKSALLNQTCSNYKELVSRLTIQNSGNAKICYGQDGKYSGTIPASVGGGDIKVAFQPMKPVVFMIPITSPLLTAALHACLSTDPM</sequence>
<keyword evidence="3" id="KW-1185">Reference proteome</keyword>
<feature type="region of interest" description="Disordered" evidence="1">
    <location>
        <begin position="8"/>
        <end position="29"/>
    </location>
</feature>
<proteinExistence type="predicted"/>
<gene>
    <name evidence="2" type="ORF">M9Y10_001551</name>
</gene>
<protein>
    <submittedName>
        <fullName evidence="2">Uncharacterized protein</fullName>
    </submittedName>
</protein>